<feature type="transmembrane region" description="Helical" evidence="1">
    <location>
        <begin position="7"/>
        <end position="28"/>
    </location>
</feature>
<organism evidence="2 3">
    <name type="scientific">Lujinxingia litoralis</name>
    <dbReference type="NCBI Taxonomy" id="2211119"/>
    <lineage>
        <taxon>Bacteria</taxon>
        <taxon>Deltaproteobacteria</taxon>
        <taxon>Bradymonadales</taxon>
        <taxon>Lujinxingiaceae</taxon>
        <taxon>Lujinxingia</taxon>
    </lineage>
</organism>
<name>A0A328C5Z7_9DELT</name>
<evidence type="ECO:0000256" key="1">
    <source>
        <dbReference type="SAM" id="Phobius"/>
    </source>
</evidence>
<evidence type="ECO:0000313" key="3">
    <source>
        <dbReference type="Proteomes" id="UP000249169"/>
    </source>
</evidence>
<dbReference type="Proteomes" id="UP000249169">
    <property type="component" value="Unassembled WGS sequence"/>
</dbReference>
<dbReference type="EMBL" id="QHKO01000003">
    <property type="protein sequence ID" value="RAL23021.1"/>
    <property type="molecule type" value="Genomic_DNA"/>
</dbReference>
<accession>A0A328C5Z7</accession>
<dbReference type="RefSeq" id="WP_111729549.1">
    <property type="nucleotide sequence ID" value="NZ_QHKO01000003.1"/>
</dbReference>
<comment type="caution">
    <text evidence="2">The sequence shown here is derived from an EMBL/GenBank/DDBJ whole genome shotgun (WGS) entry which is preliminary data.</text>
</comment>
<keyword evidence="1" id="KW-0812">Transmembrane</keyword>
<sequence>MTQVSKGSAGGGLALGIVALMVLANLFWSPSSKDTTVECTRGHCQVYTGKKDKKAYASFHLRDVRKVRVSSARSSRRGRSWRSTRSSYYEVSVGFHSGDTMRKTVTPRISKEEAERVKEQIDYALMAYRG</sequence>
<evidence type="ECO:0000313" key="2">
    <source>
        <dbReference type="EMBL" id="RAL23021.1"/>
    </source>
</evidence>
<keyword evidence="1" id="KW-0472">Membrane</keyword>
<dbReference type="AlphaFoldDB" id="A0A328C5Z7"/>
<gene>
    <name evidence="2" type="ORF">DL240_09030</name>
</gene>
<protein>
    <submittedName>
        <fullName evidence="2">Uncharacterized protein</fullName>
    </submittedName>
</protein>
<keyword evidence="3" id="KW-1185">Reference proteome</keyword>
<keyword evidence="1" id="KW-1133">Transmembrane helix</keyword>
<proteinExistence type="predicted"/>
<reference evidence="2 3" key="1">
    <citation type="submission" date="2018-05" db="EMBL/GenBank/DDBJ databases">
        <title>Lujinxingia marina gen. nov. sp. nov., a new facultative anaerobic member of the class Deltaproteobacteria, and proposal of Lujinxingaceae fam. nov.</title>
        <authorList>
            <person name="Li C.-M."/>
        </authorList>
    </citation>
    <scope>NUCLEOTIDE SEQUENCE [LARGE SCALE GENOMIC DNA]</scope>
    <source>
        <strain evidence="2 3">B210</strain>
    </source>
</reference>